<dbReference type="PANTHER" id="PTHR47966">
    <property type="entry name" value="BETA-SITE APP-CLEAVING ENZYME, ISOFORM A-RELATED"/>
    <property type="match status" value="1"/>
</dbReference>
<organism evidence="6 7">
    <name type="scientific">Blyttiomyces helicus</name>
    <dbReference type="NCBI Taxonomy" id="388810"/>
    <lineage>
        <taxon>Eukaryota</taxon>
        <taxon>Fungi</taxon>
        <taxon>Fungi incertae sedis</taxon>
        <taxon>Chytridiomycota</taxon>
        <taxon>Chytridiomycota incertae sedis</taxon>
        <taxon>Chytridiomycetes</taxon>
        <taxon>Chytridiomycetes incertae sedis</taxon>
        <taxon>Blyttiomyces</taxon>
    </lineage>
</organism>
<reference evidence="7" key="1">
    <citation type="journal article" date="2018" name="Nat. Microbiol.">
        <title>Leveraging single-cell genomics to expand the fungal tree of life.</title>
        <authorList>
            <person name="Ahrendt S.R."/>
            <person name="Quandt C.A."/>
            <person name="Ciobanu D."/>
            <person name="Clum A."/>
            <person name="Salamov A."/>
            <person name="Andreopoulos B."/>
            <person name="Cheng J.F."/>
            <person name="Woyke T."/>
            <person name="Pelin A."/>
            <person name="Henrissat B."/>
            <person name="Reynolds N.K."/>
            <person name="Benny G.L."/>
            <person name="Smith M.E."/>
            <person name="James T.Y."/>
            <person name="Grigoriev I.V."/>
        </authorList>
    </citation>
    <scope>NUCLEOTIDE SEQUENCE [LARGE SCALE GENOMIC DNA]</scope>
</reference>
<proteinExistence type="inferred from homology"/>
<feature type="disulfide bond" evidence="3">
    <location>
        <begin position="185"/>
        <end position="219"/>
    </location>
</feature>
<evidence type="ECO:0000256" key="3">
    <source>
        <dbReference type="PIRSR" id="PIRSR601461-2"/>
    </source>
</evidence>
<comment type="similarity">
    <text evidence="1 4">Belongs to the peptidase A1 family.</text>
</comment>
<keyword evidence="2 4" id="KW-0064">Aspartyl protease</keyword>
<dbReference type="PROSITE" id="PS51767">
    <property type="entry name" value="PEPTIDASE_A1"/>
    <property type="match status" value="1"/>
</dbReference>
<dbReference type="InterPro" id="IPR001969">
    <property type="entry name" value="Aspartic_peptidase_AS"/>
</dbReference>
<evidence type="ECO:0000313" key="6">
    <source>
        <dbReference type="EMBL" id="RKO90913.1"/>
    </source>
</evidence>
<gene>
    <name evidence="6" type="ORF">BDK51DRAFT_25183</name>
</gene>
<evidence type="ECO:0000259" key="5">
    <source>
        <dbReference type="PROSITE" id="PS51767"/>
    </source>
</evidence>
<dbReference type="InterPro" id="IPR033121">
    <property type="entry name" value="PEPTIDASE_A1"/>
</dbReference>
<feature type="domain" description="Peptidase A1" evidence="5">
    <location>
        <begin position="1"/>
        <end position="257"/>
    </location>
</feature>
<dbReference type="GO" id="GO:0004190">
    <property type="term" value="F:aspartic-type endopeptidase activity"/>
    <property type="evidence" value="ECO:0007669"/>
    <property type="project" value="UniProtKB-KW"/>
</dbReference>
<dbReference type="PROSITE" id="PS00141">
    <property type="entry name" value="ASP_PROTEASE"/>
    <property type="match status" value="1"/>
</dbReference>
<evidence type="ECO:0000256" key="2">
    <source>
        <dbReference type="ARBA" id="ARBA00022750"/>
    </source>
</evidence>
<dbReference type="PRINTS" id="PR00792">
    <property type="entry name" value="PEPSIN"/>
</dbReference>
<dbReference type="AlphaFoldDB" id="A0A4P9WGG7"/>
<sequence length="268" mass="27367">GVTFTDEYGDGSAVSGDVYFGPYTFAGATTNHGYFGVTNKEAGFAGQPQGLLGLSFSFGKDGGVTSSVGEVPIVALGLQSFGFYLSNSNNGDSGVFTTNGFDSSHVSGPFDFGYWQFDVTKGRAWVHNTFATLSGLGSAFGSVPSAIADTGTTLVILPTSVARGIWGLIGATDDGSGKGTARIPCSVAQTGPDVSFTFGDPFHSVPASVYVLPNNDGTCTCGFAGGAEGQGVTIFGDLFLRGTYSVSVAPLYILGNRPGERPSSGQNS</sequence>
<evidence type="ECO:0000256" key="1">
    <source>
        <dbReference type="ARBA" id="ARBA00007447"/>
    </source>
</evidence>
<keyword evidence="7" id="KW-1185">Reference proteome</keyword>
<dbReference type="Proteomes" id="UP000269721">
    <property type="component" value="Unassembled WGS sequence"/>
</dbReference>
<evidence type="ECO:0000313" key="7">
    <source>
        <dbReference type="Proteomes" id="UP000269721"/>
    </source>
</evidence>
<dbReference type="InterPro" id="IPR001461">
    <property type="entry name" value="Aspartic_peptidase_A1"/>
</dbReference>
<keyword evidence="4" id="KW-0645">Protease</keyword>
<dbReference type="EMBL" id="KZ995318">
    <property type="protein sequence ID" value="RKO90913.1"/>
    <property type="molecule type" value="Genomic_DNA"/>
</dbReference>
<dbReference type="SUPFAM" id="SSF50630">
    <property type="entry name" value="Acid proteases"/>
    <property type="match status" value="1"/>
</dbReference>
<dbReference type="GO" id="GO:0006508">
    <property type="term" value="P:proteolysis"/>
    <property type="evidence" value="ECO:0007669"/>
    <property type="project" value="UniProtKB-KW"/>
</dbReference>
<dbReference type="Pfam" id="PF00026">
    <property type="entry name" value="Asp"/>
    <property type="match status" value="1"/>
</dbReference>
<dbReference type="OrthoDB" id="2747330at2759"/>
<protein>
    <submittedName>
        <fullName evidence="6">Aspartic peptidase domain-containing protein</fullName>
    </submittedName>
</protein>
<accession>A0A4P9WGG7</accession>
<name>A0A4P9WGG7_9FUNG</name>
<dbReference type="PANTHER" id="PTHR47966:SF51">
    <property type="entry name" value="BETA-SITE APP-CLEAVING ENZYME, ISOFORM A-RELATED"/>
    <property type="match status" value="1"/>
</dbReference>
<dbReference type="Gene3D" id="2.40.70.10">
    <property type="entry name" value="Acid Proteases"/>
    <property type="match status" value="2"/>
</dbReference>
<evidence type="ECO:0000256" key="4">
    <source>
        <dbReference type="RuleBase" id="RU000454"/>
    </source>
</evidence>
<keyword evidence="3" id="KW-1015">Disulfide bond</keyword>
<feature type="non-terminal residue" evidence="6">
    <location>
        <position position="1"/>
    </location>
</feature>
<keyword evidence="4" id="KW-0378">Hydrolase</keyword>
<dbReference type="InterPro" id="IPR021109">
    <property type="entry name" value="Peptidase_aspartic_dom_sf"/>
</dbReference>